<organism evidence="1 2">
    <name type="scientific">Methylobacterium isbiliense</name>
    <dbReference type="NCBI Taxonomy" id="315478"/>
    <lineage>
        <taxon>Bacteria</taxon>
        <taxon>Pseudomonadati</taxon>
        <taxon>Pseudomonadota</taxon>
        <taxon>Alphaproteobacteria</taxon>
        <taxon>Hyphomicrobiales</taxon>
        <taxon>Methylobacteriaceae</taxon>
        <taxon>Methylobacterium</taxon>
    </lineage>
</organism>
<dbReference type="Proteomes" id="UP001055153">
    <property type="component" value="Unassembled WGS sequence"/>
</dbReference>
<evidence type="ECO:0000313" key="2">
    <source>
        <dbReference type="Proteomes" id="UP001055153"/>
    </source>
</evidence>
<accession>A0ABQ4SJD8</accession>
<protein>
    <submittedName>
        <fullName evidence="1">Uncharacterized protein</fullName>
    </submittedName>
</protein>
<reference evidence="1" key="2">
    <citation type="submission" date="2021-08" db="EMBL/GenBank/DDBJ databases">
        <authorList>
            <person name="Tani A."/>
            <person name="Ola A."/>
            <person name="Ogura Y."/>
            <person name="Katsura K."/>
            <person name="Hayashi T."/>
        </authorList>
    </citation>
    <scope>NUCLEOTIDE SEQUENCE</scope>
    <source>
        <strain evidence="1">DSM 17168</strain>
    </source>
</reference>
<evidence type="ECO:0000313" key="1">
    <source>
        <dbReference type="EMBL" id="GJE02674.1"/>
    </source>
</evidence>
<gene>
    <name evidence="1" type="ORF">GMJLKIPL_4623</name>
</gene>
<proteinExistence type="predicted"/>
<sequence length="94" mass="10172">MAMTSVNQAVIETLSRQIVSAYCAASGPAEGTARARLLDEVMHAIEEPVGRRRLVEQGPERVNAALADWEAQEGRPFGLRLIEIDPAHSTVTMG</sequence>
<comment type="caution">
    <text evidence="1">The sequence shown here is derived from an EMBL/GenBank/DDBJ whole genome shotgun (WGS) entry which is preliminary data.</text>
</comment>
<keyword evidence="2" id="KW-1185">Reference proteome</keyword>
<dbReference type="RefSeq" id="WP_238239537.1">
    <property type="nucleotide sequence ID" value="NZ_BPQQ01000058.1"/>
</dbReference>
<dbReference type="EMBL" id="BPQQ01000058">
    <property type="protein sequence ID" value="GJE02674.1"/>
    <property type="molecule type" value="Genomic_DNA"/>
</dbReference>
<name>A0ABQ4SJD8_9HYPH</name>
<reference evidence="1" key="1">
    <citation type="journal article" date="2021" name="Front. Microbiol.">
        <title>Comprehensive Comparative Genomics and Phenotyping of Methylobacterium Species.</title>
        <authorList>
            <person name="Alessa O."/>
            <person name="Ogura Y."/>
            <person name="Fujitani Y."/>
            <person name="Takami H."/>
            <person name="Hayashi T."/>
            <person name="Sahin N."/>
            <person name="Tani A."/>
        </authorList>
    </citation>
    <scope>NUCLEOTIDE SEQUENCE</scope>
    <source>
        <strain evidence="1">DSM 17168</strain>
    </source>
</reference>